<dbReference type="Proteomes" id="UP000504607">
    <property type="component" value="Chromosome 3"/>
</dbReference>
<dbReference type="PROSITE" id="PS50966">
    <property type="entry name" value="ZF_SWIM"/>
    <property type="match status" value="1"/>
</dbReference>
<reference evidence="4" key="1">
    <citation type="submission" date="2025-08" db="UniProtKB">
        <authorList>
            <consortium name="RefSeq"/>
        </authorList>
    </citation>
    <scope>IDENTIFICATION</scope>
</reference>
<dbReference type="InParanoid" id="A0A6I9R384"/>
<evidence type="ECO:0000313" key="4">
    <source>
        <dbReference type="RefSeq" id="XP_010917123.1"/>
    </source>
</evidence>
<dbReference type="FunCoup" id="A0A6I9R384">
    <property type="interactions" value="5"/>
</dbReference>
<evidence type="ECO:0000259" key="2">
    <source>
        <dbReference type="PROSITE" id="PS50966"/>
    </source>
</evidence>
<gene>
    <name evidence="4" type="primary">LOC105041797</name>
</gene>
<evidence type="ECO:0000313" key="3">
    <source>
        <dbReference type="Proteomes" id="UP000504607"/>
    </source>
</evidence>
<name>A0A6I9R384_ELAGV</name>
<keyword evidence="1" id="KW-0479">Metal-binding</keyword>
<dbReference type="GO" id="GO:0008270">
    <property type="term" value="F:zinc ion binding"/>
    <property type="evidence" value="ECO:0007669"/>
    <property type="project" value="UniProtKB-KW"/>
</dbReference>
<sequence>MYSNIVESFNNWAKEARQLPITPIIDMLRYKMMELMHERRDRSHKWQTYLVPKIEELINMNIENGRGLTVRYSNGERFEVVADCRYEVNLNTHTCSCRYWQVYDHLCSYACAMIIRKYELVYTYVSEFFTVDAYRRIYEHAIFPIVDIFKPTGVKCEDLIIKPPITKPKTRKLKKKRIKSQPEEVHLLKCGRCHNVGHNRKTCNAPIAEE</sequence>
<dbReference type="RefSeq" id="XP_010917123.1">
    <property type="nucleotide sequence ID" value="XM_010918821.1"/>
</dbReference>
<accession>A0A6I9R384</accession>
<dbReference type="AlphaFoldDB" id="A0A6I9R384"/>
<dbReference type="Pfam" id="PF04434">
    <property type="entry name" value="SWIM"/>
    <property type="match status" value="1"/>
</dbReference>
<organism evidence="3 4">
    <name type="scientific">Elaeis guineensis var. tenera</name>
    <name type="common">Oil palm</name>
    <dbReference type="NCBI Taxonomy" id="51953"/>
    <lineage>
        <taxon>Eukaryota</taxon>
        <taxon>Viridiplantae</taxon>
        <taxon>Streptophyta</taxon>
        <taxon>Embryophyta</taxon>
        <taxon>Tracheophyta</taxon>
        <taxon>Spermatophyta</taxon>
        <taxon>Magnoliopsida</taxon>
        <taxon>Liliopsida</taxon>
        <taxon>Arecaceae</taxon>
        <taxon>Arecoideae</taxon>
        <taxon>Cocoseae</taxon>
        <taxon>Elaeidinae</taxon>
        <taxon>Elaeis</taxon>
    </lineage>
</organism>
<keyword evidence="1" id="KW-0862">Zinc</keyword>
<dbReference type="OrthoDB" id="785782at2759"/>
<dbReference type="PANTHER" id="PTHR31973">
    <property type="entry name" value="POLYPROTEIN, PUTATIVE-RELATED"/>
    <property type="match status" value="1"/>
</dbReference>
<dbReference type="InterPro" id="IPR007527">
    <property type="entry name" value="Znf_SWIM"/>
</dbReference>
<evidence type="ECO:0000256" key="1">
    <source>
        <dbReference type="PROSITE-ProRule" id="PRU00325"/>
    </source>
</evidence>
<dbReference type="PANTHER" id="PTHR31973:SF187">
    <property type="entry name" value="MUTATOR TRANSPOSASE MUDRA PROTEIN"/>
    <property type="match status" value="1"/>
</dbReference>
<proteinExistence type="predicted"/>
<keyword evidence="3" id="KW-1185">Reference proteome</keyword>
<feature type="domain" description="SWIM-type" evidence="2">
    <location>
        <begin position="86"/>
        <end position="118"/>
    </location>
</feature>
<keyword evidence="1" id="KW-0863">Zinc-finger</keyword>
<protein>
    <submittedName>
        <fullName evidence="4">Uncharacterized protein LOC105041797</fullName>
    </submittedName>
</protein>